<dbReference type="GO" id="GO:0005829">
    <property type="term" value="C:cytosol"/>
    <property type="evidence" value="ECO:0007669"/>
    <property type="project" value="TreeGrafter"/>
</dbReference>
<dbReference type="InterPro" id="IPR036766">
    <property type="entry name" value="Fe_traffick_prot_YggX_sf"/>
</dbReference>
<dbReference type="HAMAP" id="MF_00686">
    <property type="entry name" value="Fe_traffic_YggX"/>
    <property type="match status" value="1"/>
</dbReference>
<dbReference type="Pfam" id="PF04362">
    <property type="entry name" value="Iron_traffic"/>
    <property type="match status" value="1"/>
</dbReference>
<dbReference type="GO" id="GO:0005506">
    <property type="term" value="F:iron ion binding"/>
    <property type="evidence" value="ECO:0007669"/>
    <property type="project" value="UniProtKB-UniRule"/>
</dbReference>
<dbReference type="EMBL" id="MASR01000001">
    <property type="protein sequence ID" value="OFE12918.1"/>
    <property type="molecule type" value="Genomic_DNA"/>
</dbReference>
<evidence type="ECO:0000256" key="1">
    <source>
        <dbReference type="ARBA" id="ARBA00023004"/>
    </source>
</evidence>
<gene>
    <name evidence="3" type="ORF">PHACT_06985</name>
</gene>
<evidence type="ECO:0000313" key="3">
    <source>
        <dbReference type="EMBL" id="OFE12918.1"/>
    </source>
</evidence>
<name>A0A1E8CKI0_9GAMM</name>
<keyword evidence="1 2" id="KW-0408">Iron</keyword>
<dbReference type="OrthoDB" id="9804318at2"/>
<dbReference type="GO" id="GO:0034599">
    <property type="term" value="P:cellular response to oxidative stress"/>
    <property type="evidence" value="ECO:0007669"/>
    <property type="project" value="TreeGrafter"/>
</dbReference>
<comment type="caution">
    <text evidence="3">The sequence shown here is derived from an EMBL/GenBank/DDBJ whole genome shotgun (WGS) entry which is preliminary data.</text>
</comment>
<dbReference type="PIRSF" id="PIRSF029827">
    <property type="entry name" value="Fe_traffic_YggX"/>
    <property type="match status" value="1"/>
</dbReference>
<dbReference type="AlphaFoldDB" id="A0A1E8CKI0"/>
<dbReference type="STRING" id="1524254.PHACT_06985"/>
<keyword evidence="4" id="KW-1185">Reference proteome</keyword>
<comment type="similarity">
    <text evidence="2">Belongs to the Fe(2+)-trafficking protein family.</text>
</comment>
<reference evidence="4" key="1">
    <citation type="submission" date="2016-07" db="EMBL/GenBank/DDBJ databases">
        <authorList>
            <person name="Florea S."/>
            <person name="Webb J.S."/>
            <person name="Jaromczyk J."/>
            <person name="Schardl C.L."/>
        </authorList>
    </citation>
    <scope>NUCLEOTIDE SEQUENCE [LARGE SCALE GENOMIC DNA]</scope>
    <source>
        <strain evidence="4">KCTC 42131</strain>
    </source>
</reference>
<protein>
    <recommendedName>
        <fullName evidence="2">Probable Fe(2+)-trafficking protein</fullName>
    </recommendedName>
</protein>
<sequence>MSRTVFCKKYQKQLPGLPMPPYPGAKGQELFDNVSAQAWQDWQKQQVMLINEKHLSMASADDRRYLQEQMDRFFANESFDSASGYVAPEADPDSKPDGE</sequence>
<accession>A0A1E8CKI0</accession>
<dbReference type="SUPFAM" id="SSF111148">
    <property type="entry name" value="YggX-like"/>
    <property type="match status" value="1"/>
</dbReference>
<dbReference type="PANTHER" id="PTHR36965:SF1">
    <property type="entry name" value="FE(2+)-TRAFFICKING PROTEIN-RELATED"/>
    <property type="match status" value="1"/>
</dbReference>
<dbReference type="RefSeq" id="WP_070116527.1">
    <property type="nucleotide sequence ID" value="NZ_CAXATG010000001.1"/>
</dbReference>
<comment type="function">
    <text evidence="2">Could be a mediator in iron transactions between iron acquisition and iron-requiring processes, such as synthesis and/or repair of Fe-S clusters in biosynthetic enzymes.</text>
</comment>
<dbReference type="InterPro" id="IPR007457">
    <property type="entry name" value="Fe_traffick_prot_YggX"/>
</dbReference>
<dbReference type="Proteomes" id="UP000175669">
    <property type="component" value="Unassembled WGS sequence"/>
</dbReference>
<evidence type="ECO:0000256" key="2">
    <source>
        <dbReference type="HAMAP-Rule" id="MF_00686"/>
    </source>
</evidence>
<dbReference type="Gene3D" id="1.10.3880.10">
    <property type="entry name" value="Fe(II) trafficking protein YggX"/>
    <property type="match status" value="1"/>
</dbReference>
<evidence type="ECO:0000313" key="4">
    <source>
        <dbReference type="Proteomes" id="UP000175669"/>
    </source>
</evidence>
<organism evidence="3 4">
    <name type="scientific">Pseudohongiella acticola</name>
    <dbReference type="NCBI Taxonomy" id="1524254"/>
    <lineage>
        <taxon>Bacteria</taxon>
        <taxon>Pseudomonadati</taxon>
        <taxon>Pseudomonadota</taxon>
        <taxon>Gammaproteobacteria</taxon>
        <taxon>Pseudomonadales</taxon>
        <taxon>Pseudohongiellaceae</taxon>
        <taxon>Pseudohongiella</taxon>
    </lineage>
</organism>
<dbReference type="NCBIfam" id="NF003817">
    <property type="entry name" value="PRK05408.1"/>
    <property type="match status" value="1"/>
</dbReference>
<dbReference type="PANTHER" id="PTHR36965">
    <property type="entry name" value="FE(2+)-TRAFFICKING PROTEIN-RELATED"/>
    <property type="match status" value="1"/>
</dbReference>
<proteinExistence type="inferred from homology"/>